<dbReference type="Proteomes" id="UP000193944">
    <property type="component" value="Unassembled WGS sequence"/>
</dbReference>
<feature type="compositionally biased region" description="Low complexity" evidence="10">
    <location>
        <begin position="190"/>
        <end position="205"/>
    </location>
</feature>
<evidence type="ECO:0000256" key="6">
    <source>
        <dbReference type="ARBA" id="ARBA00023055"/>
    </source>
</evidence>
<dbReference type="CDD" id="cd21673">
    <property type="entry name" value="SMP_Mdm34"/>
    <property type="match status" value="1"/>
</dbReference>
<keyword evidence="7" id="KW-0446">Lipid-binding</keyword>
<evidence type="ECO:0000256" key="9">
    <source>
        <dbReference type="ARBA" id="ARBA00023136"/>
    </source>
</evidence>
<proteinExistence type="predicted"/>
<reference evidence="12 13" key="1">
    <citation type="submission" date="2016-08" db="EMBL/GenBank/DDBJ databases">
        <title>A Parts List for Fungal Cellulosomes Revealed by Comparative Genomics.</title>
        <authorList>
            <consortium name="DOE Joint Genome Institute"/>
            <person name="Haitjema C.H."/>
            <person name="Gilmore S.P."/>
            <person name="Henske J.K."/>
            <person name="Solomon K.V."/>
            <person name="De Groot R."/>
            <person name="Kuo A."/>
            <person name="Mondo S.J."/>
            <person name="Salamov A.A."/>
            <person name="Labutti K."/>
            <person name="Zhao Z."/>
            <person name="Chiniquy J."/>
            <person name="Barry K."/>
            <person name="Brewer H.M."/>
            <person name="Purvine S.O."/>
            <person name="Wright A.T."/>
            <person name="Boxma B."/>
            <person name="Van Alen T."/>
            <person name="Hackstein J.H."/>
            <person name="Baker S.E."/>
            <person name="Grigoriev I.V."/>
            <person name="O'Malley M.A."/>
        </authorList>
    </citation>
    <scope>NUCLEOTIDE SEQUENCE [LARGE SCALE GENOMIC DNA]</scope>
    <source>
        <strain evidence="12 13">S4</strain>
    </source>
</reference>
<evidence type="ECO:0000256" key="10">
    <source>
        <dbReference type="SAM" id="MobiDB-lite"/>
    </source>
</evidence>
<evidence type="ECO:0000256" key="5">
    <source>
        <dbReference type="ARBA" id="ARBA00022787"/>
    </source>
</evidence>
<dbReference type="Pfam" id="PF26545">
    <property type="entry name" value="Mdm34_N"/>
    <property type="match status" value="1"/>
</dbReference>
<feature type="domain" description="SMP-LTD" evidence="11">
    <location>
        <begin position="1"/>
        <end position="200"/>
    </location>
</feature>
<protein>
    <recommendedName>
        <fullName evidence="11">SMP-LTD domain-containing protein</fullName>
    </recommendedName>
</protein>
<gene>
    <name evidence="12" type="ORF">BCR32DRAFT_70072</name>
</gene>
<dbReference type="GO" id="GO:1990456">
    <property type="term" value="P:mitochondrion-endoplasmic reticulum membrane tethering"/>
    <property type="evidence" value="ECO:0007669"/>
    <property type="project" value="TreeGrafter"/>
</dbReference>
<reference evidence="12 13" key="2">
    <citation type="submission" date="2016-08" db="EMBL/GenBank/DDBJ databases">
        <title>Pervasive Adenine N6-methylation of Active Genes in Fungi.</title>
        <authorList>
            <consortium name="DOE Joint Genome Institute"/>
            <person name="Mondo S.J."/>
            <person name="Dannebaum R.O."/>
            <person name="Kuo R.C."/>
            <person name="Labutti K."/>
            <person name="Haridas S."/>
            <person name="Kuo A."/>
            <person name="Salamov A."/>
            <person name="Ahrendt S.R."/>
            <person name="Lipzen A."/>
            <person name="Sullivan W."/>
            <person name="Andreopoulos W.B."/>
            <person name="Clum A."/>
            <person name="Lindquist E."/>
            <person name="Daum C."/>
            <person name="Ramamoorthy G.K."/>
            <person name="Gryganskyi A."/>
            <person name="Culley D."/>
            <person name="Magnuson J.K."/>
            <person name="James T.Y."/>
            <person name="O'Malley M.A."/>
            <person name="Stajich J.E."/>
            <person name="Spatafora J.W."/>
            <person name="Visel A."/>
            <person name="Grigoriev I.V."/>
        </authorList>
    </citation>
    <scope>NUCLEOTIDE SEQUENCE [LARGE SCALE GENOMIC DNA]</scope>
    <source>
        <strain evidence="12 13">S4</strain>
    </source>
</reference>
<dbReference type="InterPro" id="IPR031468">
    <property type="entry name" value="SMP_LBD"/>
</dbReference>
<dbReference type="EMBL" id="MCFG01000276">
    <property type="protein sequence ID" value="ORX76832.1"/>
    <property type="molecule type" value="Genomic_DNA"/>
</dbReference>
<dbReference type="STRING" id="1754192.A0A1Y1WTR2"/>
<dbReference type="PANTHER" id="PTHR28185:SF1">
    <property type="entry name" value="MITOCHONDRIAL DISTRIBUTION AND MORPHOLOGY PROTEIN 34"/>
    <property type="match status" value="1"/>
</dbReference>
<organism evidence="12 13">
    <name type="scientific">Anaeromyces robustus</name>
    <dbReference type="NCBI Taxonomy" id="1754192"/>
    <lineage>
        <taxon>Eukaryota</taxon>
        <taxon>Fungi</taxon>
        <taxon>Fungi incertae sedis</taxon>
        <taxon>Chytridiomycota</taxon>
        <taxon>Chytridiomycota incertae sedis</taxon>
        <taxon>Neocallimastigomycetes</taxon>
        <taxon>Neocallimastigales</taxon>
        <taxon>Neocallimastigaceae</taxon>
        <taxon>Anaeromyces</taxon>
    </lineage>
</organism>
<feature type="region of interest" description="Disordered" evidence="10">
    <location>
        <begin position="442"/>
        <end position="479"/>
    </location>
</feature>
<keyword evidence="8" id="KW-0496">Mitochondrion</keyword>
<keyword evidence="2" id="KW-0813">Transport</keyword>
<comment type="subcellular location">
    <subcellularLocation>
        <location evidence="1">Membrane</location>
    </subcellularLocation>
</comment>
<name>A0A1Y1WTR2_9FUNG</name>
<dbReference type="GO" id="GO:0008289">
    <property type="term" value="F:lipid binding"/>
    <property type="evidence" value="ECO:0007669"/>
    <property type="project" value="UniProtKB-KW"/>
</dbReference>
<feature type="region of interest" description="Disordered" evidence="10">
    <location>
        <begin position="190"/>
        <end position="211"/>
    </location>
</feature>
<dbReference type="AlphaFoldDB" id="A0A1Y1WTR2"/>
<dbReference type="GO" id="GO:0032865">
    <property type="term" value="C:ERMES complex"/>
    <property type="evidence" value="ECO:0007669"/>
    <property type="project" value="InterPro"/>
</dbReference>
<keyword evidence="6" id="KW-0445">Lipid transport</keyword>
<accession>A0A1Y1WTR2</accession>
<sequence>MAFKFNWTTFDKSFIDEAQDKLAEALNKGITNQMIGSIKVEELNMGTKAPDLEVMEIGDLSEEKFKGIFKIIYQGDAYIVIRTTVQINPLVVSETPITLSLGSGIIAADHPLPIPVRLRISNLKLSGIAALGFSNKGITFCFKNDPLENINVSSTFDSMPAIKKLIERIIKSQISAFLMEDVPGLIHNFSKSSNNSSDQNSHNRSYSGDTYVPYSPSTYDSDSIYGDESDNIYSSNQTLIGEENEMMEWKRKWKGNDLNLPDSSISFENRIILYRGLKCLKTVNANRGILRLLNPSLNDYLCQSIHIDSWLITPPFSPIPLYIPKASYPSYTKDKHFSIVDYLRRTAITRTSYNQQHQRLISEGFDINNVSDDNPFKRLQQPTETIIYNIPSPITSPRLKSSMTNSSSNPNRSILFNSNKTLVSDGDISICSHHGYNYTHTYHRGQRKAKSSNKSNNLNNRKSTLSSKRSSQISSATTLFSDQENETLLNSSNSSSSVINNNNNKELENVVINKNNMDNNNNDKINLVQKKAEFDRIIPRLSSPRLSLYVTGNKGHIRGYSSQSNISDISNTPSTSSNVATSSNMNSQNNNVIYQII</sequence>
<evidence type="ECO:0000313" key="12">
    <source>
        <dbReference type="EMBL" id="ORX76832.1"/>
    </source>
</evidence>
<keyword evidence="13" id="KW-1185">Reference proteome</keyword>
<dbReference type="GO" id="GO:0015914">
    <property type="term" value="P:phospholipid transport"/>
    <property type="evidence" value="ECO:0007669"/>
    <property type="project" value="TreeGrafter"/>
</dbReference>
<evidence type="ECO:0000256" key="2">
    <source>
        <dbReference type="ARBA" id="ARBA00022448"/>
    </source>
</evidence>
<keyword evidence="5" id="KW-1000">Mitochondrion outer membrane</keyword>
<evidence type="ECO:0000256" key="1">
    <source>
        <dbReference type="ARBA" id="ARBA00004370"/>
    </source>
</evidence>
<dbReference type="GO" id="GO:0007005">
    <property type="term" value="P:mitochondrion organization"/>
    <property type="evidence" value="ECO:0007669"/>
    <property type="project" value="InterPro"/>
</dbReference>
<feature type="region of interest" description="Disordered" evidence="10">
    <location>
        <begin position="561"/>
        <end position="584"/>
    </location>
</feature>
<feature type="compositionally biased region" description="Basic residues" evidence="10">
    <location>
        <begin position="442"/>
        <end position="451"/>
    </location>
</feature>
<evidence type="ECO:0000313" key="13">
    <source>
        <dbReference type="Proteomes" id="UP000193944"/>
    </source>
</evidence>
<dbReference type="InterPro" id="IPR058825">
    <property type="entry name" value="MDM34_N"/>
</dbReference>
<dbReference type="InterPro" id="IPR027536">
    <property type="entry name" value="MDM34"/>
</dbReference>
<evidence type="ECO:0000256" key="8">
    <source>
        <dbReference type="ARBA" id="ARBA00023128"/>
    </source>
</evidence>
<evidence type="ECO:0000259" key="11">
    <source>
        <dbReference type="PROSITE" id="PS51847"/>
    </source>
</evidence>
<feature type="compositionally biased region" description="Low complexity" evidence="10">
    <location>
        <begin position="452"/>
        <end position="468"/>
    </location>
</feature>
<feature type="compositionally biased region" description="Polar residues" evidence="10">
    <location>
        <begin position="469"/>
        <end position="479"/>
    </location>
</feature>
<dbReference type="OrthoDB" id="17927at2759"/>
<dbReference type="PANTHER" id="PTHR28185">
    <property type="entry name" value="MITOCHONDRIAL DISTRIBUTION AND MORPHOLOGY PROTEIN 34"/>
    <property type="match status" value="1"/>
</dbReference>
<keyword evidence="4" id="KW-0812">Transmembrane</keyword>
<keyword evidence="3" id="KW-1134">Transmembrane beta strand</keyword>
<keyword evidence="9" id="KW-0472">Membrane</keyword>
<evidence type="ECO:0000256" key="7">
    <source>
        <dbReference type="ARBA" id="ARBA00023121"/>
    </source>
</evidence>
<dbReference type="PROSITE" id="PS51847">
    <property type="entry name" value="SMP"/>
    <property type="match status" value="1"/>
</dbReference>
<evidence type="ECO:0000256" key="4">
    <source>
        <dbReference type="ARBA" id="ARBA00022692"/>
    </source>
</evidence>
<comment type="caution">
    <text evidence="12">The sequence shown here is derived from an EMBL/GenBank/DDBJ whole genome shotgun (WGS) entry which is preliminary data.</text>
</comment>
<evidence type="ECO:0000256" key="3">
    <source>
        <dbReference type="ARBA" id="ARBA00022452"/>
    </source>
</evidence>